<protein>
    <submittedName>
        <fullName evidence="3">Coiled-coil domain-containing protein 175 isoform X2</fullName>
    </submittedName>
</protein>
<dbReference type="PANTHER" id="PTHR35347">
    <property type="entry name" value="COILED-COIL DOMAIN-CONTAINING PROTEIN 175"/>
    <property type="match status" value="1"/>
</dbReference>
<dbReference type="OrthoDB" id="10031759at2759"/>
<name>A0A9J7G1F8_CRIGR</name>
<accession>A0A9J7G1F8</accession>
<dbReference type="KEGG" id="cge:100764413"/>
<dbReference type="CTD" id="729665"/>
<proteinExistence type="predicted"/>
<reference evidence="2" key="2">
    <citation type="journal article" date="2020" name="Biotechnol. Bioeng.">
        <title>Chromosome-scale scaffolds for the Chinese hamster reference genome assembly to facilitate the study of the CHO epigenome.</title>
        <authorList>
            <person name="Hilliard W."/>
            <person name="MacDonald M."/>
            <person name="Lee K.H."/>
        </authorList>
    </citation>
    <scope>NUCLEOTIDE SEQUENCE [LARGE SCALE GENOMIC DNA]</scope>
    <source>
        <strain evidence="2">17A/GY</strain>
    </source>
</reference>
<reference evidence="3" key="3">
    <citation type="submission" date="2025-08" db="UniProtKB">
        <authorList>
            <consortium name="RefSeq"/>
        </authorList>
    </citation>
    <scope>IDENTIFICATION</scope>
    <source>
        <strain evidence="3">17A/GY</strain>
        <tissue evidence="3">Liver</tissue>
    </source>
</reference>
<feature type="coiled-coil region" evidence="1">
    <location>
        <begin position="344"/>
        <end position="371"/>
    </location>
</feature>
<dbReference type="PANTHER" id="PTHR35347:SF1">
    <property type="entry name" value="COILED-COIL DOMAIN-CONTAINING PROTEIN 175"/>
    <property type="match status" value="1"/>
</dbReference>
<evidence type="ECO:0000313" key="2">
    <source>
        <dbReference type="Proteomes" id="UP001108280"/>
    </source>
</evidence>
<organism evidence="2 3">
    <name type="scientific">Cricetulus griseus</name>
    <name type="common">Chinese hamster</name>
    <name type="synonym">Cricetulus barabensis griseus</name>
    <dbReference type="NCBI Taxonomy" id="10029"/>
    <lineage>
        <taxon>Eukaryota</taxon>
        <taxon>Metazoa</taxon>
        <taxon>Chordata</taxon>
        <taxon>Craniata</taxon>
        <taxon>Vertebrata</taxon>
        <taxon>Euteleostomi</taxon>
        <taxon>Mammalia</taxon>
        <taxon>Eutheria</taxon>
        <taxon>Euarchontoglires</taxon>
        <taxon>Glires</taxon>
        <taxon>Rodentia</taxon>
        <taxon>Myomorpha</taxon>
        <taxon>Muroidea</taxon>
        <taxon>Cricetidae</taxon>
        <taxon>Cricetinae</taxon>
        <taxon>Cricetulus</taxon>
    </lineage>
</organism>
<dbReference type="Proteomes" id="UP001108280">
    <property type="component" value="Chromosome 5"/>
</dbReference>
<evidence type="ECO:0000313" key="3">
    <source>
        <dbReference type="RefSeq" id="XP_027274464.1"/>
    </source>
</evidence>
<gene>
    <name evidence="3" type="primary">Ccdc175</name>
</gene>
<feature type="coiled-coil region" evidence="1">
    <location>
        <begin position="284"/>
        <end position="318"/>
    </location>
</feature>
<dbReference type="InterPro" id="IPR038834">
    <property type="entry name" value="CCDC175"/>
</dbReference>
<dbReference type="GeneID" id="100764413"/>
<evidence type="ECO:0000256" key="1">
    <source>
        <dbReference type="SAM" id="Coils"/>
    </source>
</evidence>
<sequence>MALRPWTPDKGFVNEEAKQPASVSTTLSLELCTFPRTLGSSVAAAALEQLLVVEKSLQGDYFTCNEEIKTFLKDITVAVKKLEEMRRKTIELLEIESMELSKLYFLLETVPNSIRKELEECVKDAHRLNILEINQMRTKIERTQNEMEFLNKRISELKEMNEVLGVKQEELAKQHTNFVLWLNQTLEERAAAIIYINDTYAKIKLEKEEIAFQKQCLQETNDLIDKHKTEYLEKKEDLTNQIKEIKQSCETSRKEAYSKKKELTRLQNKIIRMKHTVNSSTLMINDHTLEMARLQESVSIWEKKVEDLKKSCLNLEDKLLFFRNHKERLNATCTNQKNIFLTKIQQVVEKLQKAQLENRDLRERLLELVNQYKIVAEDENKASVEKQKIYDENQKQITLINQKETFLAQRKLDIKNMEEGYDTLRDLLEATKEVYRNQIRIMNDNLERESQRSVVTQWKITCLKKRHIRWLTKARATLRRILNKIEMTEAKRAQLLEETKSREQEIYEFVGEIDQLKLELEEDEKEFVKQEKKLIQELNKYEVLIKKETQTNKEREEQLVDSLPQLQTAEEQFTENNRDLKDLINDISAKKQEVRLLNNYIFRFRKDITRYEENMDSVKSELQHLRKVESKKLEEHFEFLKNLENDIYVHDQKASLLILENKKLKEFLEYLKKQIQMYREKQHKTVENSSDLSWQLIAQHKHYGDFLAKFQTTIKEMVNNGEDILQDMTSLIEKLQYRDEKIEAISAWLLGSIERLRLLVVEESNSEHLHIQYLETSDQKKGKKKIHFASAIKARRNALTGNSKQPRGNNLKEKT</sequence>
<keyword evidence="2" id="KW-1185">Reference proteome</keyword>
<dbReference type="AlphaFoldDB" id="A0A9J7G1F8"/>
<feature type="coiled-coil region" evidence="1">
    <location>
        <begin position="133"/>
        <end position="160"/>
    </location>
</feature>
<feature type="coiled-coil region" evidence="1">
    <location>
        <begin position="414"/>
        <end position="628"/>
    </location>
</feature>
<reference evidence="2" key="1">
    <citation type="journal article" date="2018" name="Biotechnol. Bioeng.">
        <title>A reference genome of the Chinese hamster based on a hybrid assembly strategy.</title>
        <authorList>
            <person name="Rupp O."/>
            <person name="MacDonald M.L."/>
            <person name="Li S."/>
            <person name="Dhiman H."/>
            <person name="Polson S."/>
            <person name="Griep S."/>
            <person name="Heffner K."/>
            <person name="Hernandez I."/>
            <person name="Brinkrolf K."/>
            <person name="Jadhav V."/>
            <person name="Samoudi M."/>
            <person name="Hao H."/>
            <person name="Kingham B."/>
            <person name="Goesmann A."/>
            <person name="Betenbaugh M.J."/>
            <person name="Lewis N.E."/>
            <person name="Borth N."/>
            <person name="Lee K.H."/>
        </authorList>
    </citation>
    <scope>NUCLEOTIDE SEQUENCE [LARGE SCALE GENOMIC DNA]</scope>
    <source>
        <strain evidence="2">17A/GY</strain>
    </source>
</reference>
<keyword evidence="1" id="KW-0175">Coiled coil</keyword>
<feature type="coiled-coil region" evidence="1">
    <location>
        <begin position="217"/>
        <end position="255"/>
    </location>
</feature>
<dbReference type="RefSeq" id="XP_027274464.1">
    <property type="nucleotide sequence ID" value="XM_027418663.2"/>
</dbReference>